<accession>V2USW4</accession>
<proteinExistence type="predicted"/>
<keyword evidence="1" id="KW-1133">Transmembrane helix</keyword>
<evidence type="ECO:0000256" key="1">
    <source>
        <dbReference type="SAM" id="Phobius"/>
    </source>
</evidence>
<keyword evidence="1" id="KW-0472">Membrane</keyword>
<keyword evidence="3" id="KW-1185">Reference proteome</keyword>
<sequence>MNLNIIKIPVCLWLCMIFSVLLSGCVRVDHEPHAGEYGQTLVNSIQLTSEQIAAINRSEMPRIQDAFKRPNIAIDFPTSQENPYRFVIVVKGHALQQGKVNMRWLGGIRPSESAQYHPQVFGDEDDHRYKSNEPVLLVISSDPFSIAKENFNVHYTALAELTERENLVVDSIQLQVWQGKGSQYSWVRYAGFFVVLMMALLPIYRILNR</sequence>
<evidence type="ECO:0000313" key="2">
    <source>
        <dbReference type="EMBL" id="ESK51735.1"/>
    </source>
</evidence>
<dbReference type="PROSITE" id="PS51257">
    <property type="entry name" value="PROKAR_LIPOPROTEIN"/>
    <property type="match status" value="1"/>
</dbReference>
<evidence type="ECO:0000313" key="3">
    <source>
        <dbReference type="Proteomes" id="UP000018418"/>
    </source>
</evidence>
<dbReference type="OrthoDB" id="6712276at2"/>
<dbReference type="HOGENOM" id="CLU_1270032_0_0_6"/>
<dbReference type="RefSeq" id="WP_004901417.1">
    <property type="nucleotide sequence ID" value="NZ_BBTI01000009.1"/>
</dbReference>
<reference evidence="2 3" key="1">
    <citation type="submission" date="2013-10" db="EMBL/GenBank/DDBJ databases">
        <title>The Genome Sequence of Acinetobacter brisouii CIP 110357.</title>
        <authorList>
            <consortium name="The Broad Institute Genomics Platform"/>
            <consortium name="The Broad Institute Genome Sequencing Center for Infectious Disease"/>
            <person name="Cerqueira G."/>
            <person name="Feldgarden M."/>
            <person name="Courvalin P."/>
            <person name="Grillot-Courvalin C."/>
            <person name="Clermont D."/>
            <person name="Rocha E."/>
            <person name="Yoon E.-J."/>
            <person name="Nemec A."/>
            <person name="Young S.K."/>
            <person name="Zeng Q."/>
            <person name="Gargeya S."/>
            <person name="Fitzgerald M."/>
            <person name="Abouelleil A."/>
            <person name="Alvarado L."/>
            <person name="Berlin A.M."/>
            <person name="Chapman S.B."/>
            <person name="Gainer-Dewar J."/>
            <person name="Goldberg J."/>
            <person name="Gnerre S."/>
            <person name="Griggs A."/>
            <person name="Gujja S."/>
            <person name="Hansen M."/>
            <person name="Howarth C."/>
            <person name="Imamovic A."/>
            <person name="Ireland A."/>
            <person name="Larimer J."/>
            <person name="McCowan C."/>
            <person name="Murphy C."/>
            <person name="Pearson M."/>
            <person name="Poon T.W."/>
            <person name="Priest M."/>
            <person name="Roberts A."/>
            <person name="Saif S."/>
            <person name="Shea T."/>
            <person name="Sykes S."/>
            <person name="Wortman J."/>
            <person name="Nusbaum C."/>
            <person name="Birren B."/>
        </authorList>
    </citation>
    <scope>NUCLEOTIDE SEQUENCE [LARGE SCALE GENOMIC DNA]</scope>
    <source>
        <strain evidence="2 3">CIP 110357</strain>
    </source>
</reference>
<protein>
    <submittedName>
        <fullName evidence="2">Uncharacterized protein</fullName>
    </submittedName>
</protein>
<keyword evidence="1" id="KW-0812">Transmembrane</keyword>
<dbReference type="PATRIC" id="fig|1341683.3.peg.1153"/>
<feature type="transmembrane region" description="Helical" evidence="1">
    <location>
        <begin position="186"/>
        <end position="207"/>
    </location>
</feature>
<dbReference type="Proteomes" id="UP000018418">
    <property type="component" value="Unassembled WGS sequence"/>
</dbReference>
<comment type="caution">
    <text evidence="2">The sequence shown here is derived from an EMBL/GenBank/DDBJ whole genome shotgun (WGS) entry which is preliminary data.</text>
</comment>
<dbReference type="EMBL" id="AYEU01000005">
    <property type="protein sequence ID" value="ESK51735.1"/>
    <property type="molecule type" value="Genomic_DNA"/>
</dbReference>
<dbReference type="AlphaFoldDB" id="V2USW4"/>
<organism evidence="2 3">
    <name type="scientific">Acinetobacter brisouii CIP 110357</name>
    <dbReference type="NCBI Taxonomy" id="1341683"/>
    <lineage>
        <taxon>Bacteria</taxon>
        <taxon>Pseudomonadati</taxon>
        <taxon>Pseudomonadota</taxon>
        <taxon>Gammaproteobacteria</taxon>
        <taxon>Moraxellales</taxon>
        <taxon>Moraxellaceae</taxon>
        <taxon>Acinetobacter</taxon>
    </lineage>
</organism>
<gene>
    <name evidence="2" type="ORF">P255_01164</name>
</gene>
<name>V2USW4_9GAMM</name>